<comment type="function">
    <text evidence="2">Long-chain fatty alcohol oxidase involved in the omega-oxidation pathway of lipid degradation.</text>
</comment>
<dbReference type="EC" id="1.1.3.20" evidence="5 12"/>
<sequence>MHSAFTLPPDPIPAFSSDFLTPAQWKTLWALTSTVIPAISPERLQKDISPALKRFAEVAADENNPEFCHGIADVLTNKVPLTAAKGFSLVLSMLGSSAGCLLLTYSSTPFHLQPLEERERILKMWTSYESYLLFPPIRQFGLSIMQLAKSYYIRKGENYLYPAISYDGGVGKNSWKQDFKATKETKAGEEDGFFKFEFEVPTRENNEYAVDVVIVGSGCGGAVAAKTLAEAGFSVLVVEKGRWVPTDQLPLHEDIAGENMYEGGMACTTEDGGIALLAGSTFGGGGAVNWSASLQTPHYVRKEWHEKHNLPFFLSADYQRCLDAVCNRMGVTLPSAHNHRNETLLKSAREMGMAASAVPQNAGTGHKDGFCTNGCGCAPGSRKDGTTHTWLPDAARAGAKFMTAFHCDRVMLSGKRAVGVEGVYTPTNTPVTIKARQVIVSGGTLNSPALLLRSKIKNSAIGKNLHIHPVSFVQAFYPESVKPMEGGLLTSIVSDFVNLDMEYHGCRLETPSMTPGLVYSCLPWTGGEKFKNLMLEFEKMDTYICLVREKNPGRIIIDERGRPVIQYEVQADERRWMMVGIEALCNMAYLRGAKTIYSPVSGFPEYVRPDVVDEKAGIMEPTYRTWLEKLKKLGLPRVGTGWASAHHMGSCHMNGNGEGVCDEEGRVLGYEALAIADASLMPSASGVNPMVTTMAISLKVAEGIRDRMKAHLSRD</sequence>
<dbReference type="Proteomes" id="UP000018144">
    <property type="component" value="Unassembled WGS sequence"/>
</dbReference>
<feature type="domain" description="Glucose-methanol-choline oxidoreductase C-terminal" evidence="15">
    <location>
        <begin position="560"/>
        <end position="696"/>
    </location>
</feature>
<dbReference type="InterPro" id="IPR023753">
    <property type="entry name" value="FAD/NAD-binding_dom"/>
</dbReference>
<evidence type="ECO:0000259" key="16">
    <source>
        <dbReference type="Pfam" id="PF07992"/>
    </source>
</evidence>
<dbReference type="Pfam" id="PF05199">
    <property type="entry name" value="GMC_oxred_C"/>
    <property type="match status" value="1"/>
</dbReference>
<feature type="active site" description="Proton acceptor" evidence="13">
    <location>
        <position position="646"/>
    </location>
</feature>
<dbReference type="GO" id="GO:0016020">
    <property type="term" value="C:membrane"/>
    <property type="evidence" value="ECO:0007669"/>
    <property type="project" value="UniProtKB-SubCell"/>
</dbReference>
<keyword evidence="11" id="KW-0472">Membrane</keyword>
<evidence type="ECO:0000259" key="14">
    <source>
        <dbReference type="Pfam" id="PF00732"/>
    </source>
</evidence>
<evidence type="ECO:0000256" key="8">
    <source>
        <dbReference type="ARBA" id="ARBA00022827"/>
    </source>
</evidence>
<dbReference type="Gene3D" id="3.50.50.60">
    <property type="entry name" value="FAD/NAD(P)-binding domain"/>
    <property type="match status" value="2"/>
</dbReference>
<evidence type="ECO:0000313" key="18">
    <source>
        <dbReference type="Proteomes" id="UP000018144"/>
    </source>
</evidence>
<evidence type="ECO:0000256" key="6">
    <source>
        <dbReference type="ARBA" id="ARBA00022630"/>
    </source>
</evidence>
<evidence type="ECO:0000256" key="10">
    <source>
        <dbReference type="ARBA" id="ARBA00023002"/>
    </source>
</evidence>
<keyword evidence="6" id="KW-0285">Flavoprotein</keyword>
<dbReference type="InterPro" id="IPR012400">
    <property type="entry name" value="Long_Oxdase"/>
</dbReference>
<name>U4LKE9_PYROM</name>
<keyword evidence="18" id="KW-1185">Reference proteome</keyword>
<reference evidence="17 18" key="1">
    <citation type="journal article" date="2013" name="PLoS Genet.">
        <title>The genome and development-dependent transcriptomes of Pyronema confluens: a window into fungal evolution.</title>
        <authorList>
            <person name="Traeger S."/>
            <person name="Altegoer F."/>
            <person name="Freitag M."/>
            <person name="Gabaldon T."/>
            <person name="Kempken F."/>
            <person name="Kumar A."/>
            <person name="Marcet-Houben M."/>
            <person name="Poggeler S."/>
            <person name="Stajich J.E."/>
            <person name="Nowrousian M."/>
        </authorList>
    </citation>
    <scope>NUCLEOTIDE SEQUENCE [LARGE SCALE GENOMIC DNA]</scope>
    <source>
        <strain evidence="18">CBS 100304</strain>
        <tissue evidence="17">Vegetative mycelium</tissue>
    </source>
</reference>
<dbReference type="OMA" id="RNVKGCW"/>
<keyword evidence="10 12" id="KW-0560">Oxidoreductase</keyword>
<dbReference type="InterPro" id="IPR007867">
    <property type="entry name" value="GMC_OxRtase_C"/>
</dbReference>
<evidence type="ECO:0000256" key="12">
    <source>
        <dbReference type="PIRNR" id="PIRNR028937"/>
    </source>
</evidence>
<keyword evidence="8" id="KW-0274">FAD</keyword>
<evidence type="ECO:0000256" key="2">
    <source>
        <dbReference type="ARBA" id="ARBA00003842"/>
    </source>
</evidence>
<dbReference type="PANTHER" id="PTHR46056:SF12">
    <property type="entry name" value="LONG-CHAIN-ALCOHOL OXIDASE"/>
    <property type="match status" value="1"/>
</dbReference>
<feature type="domain" description="FAD/NAD(P)-binding" evidence="16">
    <location>
        <begin position="211"/>
        <end position="257"/>
    </location>
</feature>
<evidence type="ECO:0000256" key="13">
    <source>
        <dbReference type="PIRSR" id="PIRSR028937-1"/>
    </source>
</evidence>
<evidence type="ECO:0000256" key="5">
    <source>
        <dbReference type="ARBA" id="ARBA00013125"/>
    </source>
</evidence>
<evidence type="ECO:0000256" key="7">
    <source>
        <dbReference type="ARBA" id="ARBA00022692"/>
    </source>
</evidence>
<dbReference type="EMBL" id="HF935844">
    <property type="protein sequence ID" value="CCX32413.1"/>
    <property type="molecule type" value="Genomic_DNA"/>
</dbReference>
<organism evidence="17 18">
    <name type="scientific">Pyronema omphalodes (strain CBS 100304)</name>
    <name type="common">Pyronema confluens</name>
    <dbReference type="NCBI Taxonomy" id="1076935"/>
    <lineage>
        <taxon>Eukaryota</taxon>
        <taxon>Fungi</taxon>
        <taxon>Dikarya</taxon>
        <taxon>Ascomycota</taxon>
        <taxon>Pezizomycotina</taxon>
        <taxon>Pezizomycetes</taxon>
        <taxon>Pezizales</taxon>
        <taxon>Pyronemataceae</taxon>
        <taxon>Pyronema</taxon>
    </lineage>
</organism>
<keyword evidence="9" id="KW-1133">Transmembrane helix</keyword>
<proteinExistence type="inferred from homology"/>
<feature type="domain" description="Glucose-methanol-choline oxidoreductase N-terminal" evidence="14">
    <location>
        <begin position="259"/>
        <end position="470"/>
    </location>
</feature>
<dbReference type="SUPFAM" id="SSF51905">
    <property type="entry name" value="FAD/NAD(P)-binding domain"/>
    <property type="match status" value="1"/>
</dbReference>
<evidence type="ECO:0000256" key="4">
    <source>
        <dbReference type="ARBA" id="ARBA00010790"/>
    </source>
</evidence>
<comment type="similarity">
    <text evidence="4 12">Belongs to the GMC oxidoreductase family.</text>
</comment>
<dbReference type="Pfam" id="PF00732">
    <property type="entry name" value="GMC_oxred_N"/>
    <property type="match status" value="1"/>
</dbReference>
<dbReference type="InterPro" id="IPR000172">
    <property type="entry name" value="GMC_OxRdtase_N"/>
</dbReference>
<dbReference type="eggNOG" id="ENOG502QSD8">
    <property type="taxonomic scope" value="Eukaryota"/>
</dbReference>
<protein>
    <recommendedName>
        <fullName evidence="5 12">Long-chain-alcohol oxidase</fullName>
        <ecNumber evidence="5 12">1.1.3.20</ecNumber>
    </recommendedName>
</protein>
<evidence type="ECO:0000256" key="11">
    <source>
        <dbReference type="ARBA" id="ARBA00023136"/>
    </source>
</evidence>
<dbReference type="STRING" id="1076935.U4LKE9"/>
<comment type="subcellular location">
    <subcellularLocation>
        <location evidence="3">Membrane</location>
    </subcellularLocation>
</comment>
<comment type="catalytic activity">
    <reaction evidence="1 12">
        <text>a long-chain primary fatty alcohol + O2 = a long-chain fatty aldehyde + H2O2</text>
        <dbReference type="Rhea" id="RHEA:22756"/>
        <dbReference type="ChEBI" id="CHEBI:15379"/>
        <dbReference type="ChEBI" id="CHEBI:16240"/>
        <dbReference type="ChEBI" id="CHEBI:17176"/>
        <dbReference type="ChEBI" id="CHEBI:77396"/>
        <dbReference type="EC" id="1.1.3.20"/>
    </reaction>
</comment>
<dbReference type="Pfam" id="PF07992">
    <property type="entry name" value="Pyr_redox_2"/>
    <property type="match status" value="1"/>
</dbReference>
<dbReference type="GO" id="GO:0046577">
    <property type="term" value="F:long-chain-alcohol oxidase activity"/>
    <property type="evidence" value="ECO:0007669"/>
    <property type="project" value="UniProtKB-EC"/>
</dbReference>
<evidence type="ECO:0000313" key="17">
    <source>
        <dbReference type="EMBL" id="CCX32413.1"/>
    </source>
</evidence>
<dbReference type="PIRSF" id="PIRSF028937">
    <property type="entry name" value="Lg_Ch_AO"/>
    <property type="match status" value="1"/>
</dbReference>
<evidence type="ECO:0000256" key="1">
    <source>
        <dbReference type="ARBA" id="ARBA00000920"/>
    </source>
</evidence>
<dbReference type="PANTHER" id="PTHR46056">
    <property type="entry name" value="LONG-CHAIN-ALCOHOL OXIDASE"/>
    <property type="match status" value="1"/>
</dbReference>
<dbReference type="GO" id="GO:0050660">
    <property type="term" value="F:flavin adenine dinucleotide binding"/>
    <property type="evidence" value="ECO:0007669"/>
    <property type="project" value="InterPro"/>
</dbReference>
<dbReference type="OrthoDB" id="269227at2759"/>
<accession>U4LKE9</accession>
<evidence type="ECO:0000256" key="3">
    <source>
        <dbReference type="ARBA" id="ARBA00004370"/>
    </source>
</evidence>
<evidence type="ECO:0000256" key="9">
    <source>
        <dbReference type="ARBA" id="ARBA00022989"/>
    </source>
</evidence>
<evidence type="ECO:0000259" key="15">
    <source>
        <dbReference type="Pfam" id="PF05199"/>
    </source>
</evidence>
<dbReference type="AlphaFoldDB" id="U4LKE9"/>
<gene>
    <name evidence="17" type="ORF">PCON_13062</name>
</gene>
<dbReference type="InterPro" id="IPR036188">
    <property type="entry name" value="FAD/NAD-bd_sf"/>
</dbReference>
<keyword evidence="7" id="KW-0812">Transmembrane</keyword>